<reference evidence="2 3" key="1">
    <citation type="submission" date="2020-08" db="EMBL/GenBank/DDBJ databases">
        <title>Above-ground endophytic microbial communities from plants in different locations in the United States.</title>
        <authorList>
            <person name="Frank C."/>
        </authorList>
    </citation>
    <scope>NUCLEOTIDE SEQUENCE [LARGE SCALE GENOMIC DNA]</scope>
    <source>
        <strain evidence="2 3">WP4_2_2</strain>
    </source>
</reference>
<gene>
    <name evidence="2" type="ORF">F4827_005074</name>
</gene>
<keyword evidence="3" id="KW-1185">Reference proteome</keyword>
<dbReference type="InterPro" id="IPR032494">
    <property type="entry name" value="Phage_TTP_N"/>
</dbReference>
<proteinExistence type="predicted"/>
<sequence>MADVVDATIAQYTPTQGMQLQVSTTSSTNLADETLAFADLAVTVKQPQYQGAASSKIDVTTVGSKAKEYALGLSDPGTFAMSGNWKTSDAAQQALITAHADKKPRIFKTTFPDNSSFVFAGLVDQYTWSADVDNVVTGTFNVQVTGSVLINQPPAQGGN</sequence>
<dbReference type="Pfam" id="PF16461">
    <property type="entry name" value="Phage_TTP_12"/>
    <property type="match status" value="1"/>
</dbReference>
<accession>A0A7W9WVT1</accession>
<dbReference type="AlphaFoldDB" id="A0A7W9WVT1"/>
<dbReference type="EMBL" id="JACHBW010000016">
    <property type="protein sequence ID" value="MBB6105208.1"/>
    <property type="molecule type" value="Genomic_DNA"/>
</dbReference>
<dbReference type="Proteomes" id="UP000571554">
    <property type="component" value="Unassembled WGS sequence"/>
</dbReference>
<dbReference type="Gene3D" id="4.10.410.40">
    <property type="match status" value="1"/>
</dbReference>
<dbReference type="RefSeq" id="WP_183727771.1">
    <property type="nucleotide sequence ID" value="NZ_JACHBW010000016.1"/>
</dbReference>
<comment type="caution">
    <text evidence="2">The sequence shown here is derived from an EMBL/GenBank/DDBJ whole genome shotgun (WGS) entry which is preliminary data.</text>
</comment>
<evidence type="ECO:0000313" key="2">
    <source>
        <dbReference type="EMBL" id="MBB6105208.1"/>
    </source>
</evidence>
<organism evidence="2 3">
    <name type="scientific">Paraburkholderia bannensis</name>
    <dbReference type="NCBI Taxonomy" id="765414"/>
    <lineage>
        <taxon>Bacteria</taxon>
        <taxon>Pseudomonadati</taxon>
        <taxon>Pseudomonadota</taxon>
        <taxon>Betaproteobacteria</taxon>
        <taxon>Burkholderiales</taxon>
        <taxon>Burkholderiaceae</taxon>
        <taxon>Paraburkholderia</taxon>
    </lineage>
</organism>
<evidence type="ECO:0000313" key="3">
    <source>
        <dbReference type="Proteomes" id="UP000571554"/>
    </source>
</evidence>
<feature type="domain" description="Lambda phage tail tube protein N-terminal" evidence="1">
    <location>
        <begin position="54"/>
        <end position="147"/>
    </location>
</feature>
<name>A0A7W9WVT1_9BURK</name>
<evidence type="ECO:0000259" key="1">
    <source>
        <dbReference type="Pfam" id="PF16461"/>
    </source>
</evidence>
<protein>
    <recommendedName>
        <fullName evidence="1">Lambda phage tail tube protein N-terminal domain-containing protein</fullName>
    </recommendedName>
</protein>